<evidence type="ECO:0000256" key="1">
    <source>
        <dbReference type="SAM" id="MobiDB-lite"/>
    </source>
</evidence>
<evidence type="ECO:0008006" key="5">
    <source>
        <dbReference type="Google" id="ProtNLM"/>
    </source>
</evidence>
<sequence length="271" mass="29165">MIGDSPVNQYGIGTNDDGRVHHRQHQQVLQPPEHPRNHKDSKKSTKSNNEVMGKGNNNNSNNNHNPIRPPVLLPDKPPAHQPSRPPSIRPPSVNPPSTNGNGGEAGNVCQSPMTLQFLQFSAIPPAVFVFPQDPNVQDMGTRYIYNNDLRDAETLDELVGSRSNGICTRTQSRLVDSSGAVLQLGGGHCTFTYTMFDGSREFTMEASGVVADSEGGTLSIVGGTKDAIGAFGEISLTPVNLAPDGNFEKDDGDFFLSPLFYLADAILLVPC</sequence>
<evidence type="ECO:0000313" key="4">
    <source>
        <dbReference type="Proteomes" id="UP000693970"/>
    </source>
</evidence>
<feature type="compositionally biased region" description="Low complexity" evidence="1">
    <location>
        <begin position="48"/>
        <end position="65"/>
    </location>
</feature>
<feature type="compositionally biased region" description="Polar residues" evidence="1">
    <location>
        <begin position="1"/>
        <end position="12"/>
    </location>
</feature>
<proteinExistence type="predicted"/>
<dbReference type="EMBL" id="JAGRRH010000013">
    <property type="protein sequence ID" value="KAG7359507.1"/>
    <property type="molecule type" value="Genomic_DNA"/>
</dbReference>
<protein>
    <recommendedName>
        <fullName evidence="5">Dirigent protein</fullName>
    </recommendedName>
</protein>
<organism evidence="2 4">
    <name type="scientific">Nitzschia inconspicua</name>
    <dbReference type="NCBI Taxonomy" id="303405"/>
    <lineage>
        <taxon>Eukaryota</taxon>
        <taxon>Sar</taxon>
        <taxon>Stramenopiles</taxon>
        <taxon>Ochrophyta</taxon>
        <taxon>Bacillariophyta</taxon>
        <taxon>Bacillariophyceae</taxon>
        <taxon>Bacillariophycidae</taxon>
        <taxon>Bacillariales</taxon>
        <taxon>Bacillariaceae</taxon>
        <taxon>Nitzschia</taxon>
    </lineage>
</organism>
<dbReference type="AlphaFoldDB" id="A0A9K3P9V5"/>
<evidence type="ECO:0000313" key="2">
    <source>
        <dbReference type="EMBL" id="KAG7338936.1"/>
    </source>
</evidence>
<comment type="caution">
    <text evidence="2">The sequence shown here is derived from an EMBL/GenBank/DDBJ whole genome shotgun (WGS) entry which is preliminary data.</text>
</comment>
<feature type="compositionally biased region" description="Pro residues" evidence="1">
    <location>
        <begin position="67"/>
        <end position="94"/>
    </location>
</feature>
<reference evidence="2" key="2">
    <citation type="submission" date="2021-04" db="EMBL/GenBank/DDBJ databases">
        <authorList>
            <person name="Podell S."/>
        </authorList>
    </citation>
    <scope>NUCLEOTIDE SEQUENCE</scope>
    <source>
        <strain evidence="2">Hildebrandi</strain>
    </source>
</reference>
<feature type="region of interest" description="Disordered" evidence="1">
    <location>
        <begin position="1"/>
        <end position="108"/>
    </location>
</feature>
<keyword evidence="4" id="KW-1185">Reference proteome</keyword>
<dbReference type="Proteomes" id="UP000693970">
    <property type="component" value="Unassembled WGS sequence"/>
</dbReference>
<dbReference type="EMBL" id="JAGRRH010000045">
    <property type="protein sequence ID" value="KAG7338936.1"/>
    <property type="molecule type" value="Genomic_DNA"/>
</dbReference>
<reference evidence="2" key="1">
    <citation type="journal article" date="2021" name="Sci. Rep.">
        <title>Diploid genomic architecture of Nitzschia inconspicua, an elite biomass production diatom.</title>
        <authorList>
            <person name="Oliver A."/>
            <person name="Podell S."/>
            <person name="Pinowska A."/>
            <person name="Traller J.C."/>
            <person name="Smith S.R."/>
            <person name="McClure R."/>
            <person name="Beliaev A."/>
            <person name="Bohutskyi P."/>
            <person name="Hill E.A."/>
            <person name="Rabines A."/>
            <person name="Zheng H."/>
            <person name="Allen L.Z."/>
            <person name="Kuo A."/>
            <person name="Grigoriev I.V."/>
            <person name="Allen A.E."/>
            <person name="Hazlebeck D."/>
            <person name="Allen E.E."/>
        </authorList>
    </citation>
    <scope>NUCLEOTIDE SEQUENCE</scope>
    <source>
        <strain evidence="2">Hildebrandi</strain>
    </source>
</reference>
<feature type="compositionally biased region" description="Basic residues" evidence="1">
    <location>
        <begin position="36"/>
        <end position="45"/>
    </location>
</feature>
<accession>A0A9K3P9V5</accession>
<evidence type="ECO:0000313" key="3">
    <source>
        <dbReference type="EMBL" id="KAG7359507.1"/>
    </source>
</evidence>
<name>A0A9K3P9V5_9STRA</name>
<gene>
    <name evidence="2" type="ORF">IV203_002665</name>
    <name evidence="3" type="ORF">IV203_034605</name>
</gene>